<protein>
    <submittedName>
        <fullName evidence="1">Uncharacterized protein</fullName>
    </submittedName>
</protein>
<sequence length="43" mass="5073">MFSFPFRLLVIYHFISSASFDYLLPCHLQSENIQSKSLKHITI</sequence>
<name>A0A0E2LQB3_PORGN</name>
<proteinExistence type="predicted"/>
<dbReference type="HOGENOM" id="CLU_3237539_0_0_10"/>
<organism evidence="1 2">
    <name type="scientific">Porphyromonas gingivalis F0570</name>
    <dbReference type="NCBI Taxonomy" id="1227271"/>
    <lineage>
        <taxon>Bacteria</taxon>
        <taxon>Pseudomonadati</taxon>
        <taxon>Bacteroidota</taxon>
        <taxon>Bacteroidia</taxon>
        <taxon>Bacteroidales</taxon>
        <taxon>Porphyromonadaceae</taxon>
        <taxon>Porphyromonas</taxon>
    </lineage>
</organism>
<evidence type="ECO:0000313" key="2">
    <source>
        <dbReference type="Proteomes" id="UP000016630"/>
    </source>
</evidence>
<comment type="caution">
    <text evidence="1">The sequence shown here is derived from an EMBL/GenBank/DDBJ whole genome shotgun (WGS) entry which is preliminary data.</text>
</comment>
<dbReference type="EMBL" id="AWUW01000106">
    <property type="protein sequence ID" value="ERJ65307.1"/>
    <property type="molecule type" value="Genomic_DNA"/>
</dbReference>
<dbReference type="Proteomes" id="UP000016630">
    <property type="component" value="Unassembled WGS sequence"/>
</dbReference>
<gene>
    <name evidence="1" type="ORF">HMPREF1555_01447</name>
</gene>
<accession>A0A0E2LQB3</accession>
<reference evidence="1 2" key="1">
    <citation type="submission" date="2013-06" db="EMBL/GenBank/DDBJ databases">
        <authorList>
            <person name="Weinstock G."/>
            <person name="Sodergren E."/>
            <person name="Lobos E.A."/>
            <person name="Fulton L."/>
            <person name="Fulton R."/>
            <person name="Courtney L."/>
            <person name="Fronick C."/>
            <person name="O'Laughlin M."/>
            <person name="Godfrey J."/>
            <person name="Wilson R.M."/>
            <person name="Miner T."/>
            <person name="Farmer C."/>
            <person name="Delehaunty K."/>
            <person name="Cordes M."/>
            <person name="Minx P."/>
            <person name="Tomlinson C."/>
            <person name="Chen J."/>
            <person name="Wollam A."/>
            <person name="Pepin K.H."/>
            <person name="Bhonagiri V."/>
            <person name="Zhang X."/>
            <person name="Warren W."/>
            <person name="Mitreva M."/>
            <person name="Mardis E.R."/>
            <person name="Wilson R.K."/>
        </authorList>
    </citation>
    <scope>NUCLEOTIDE SEQUENCE [LARGE SCALE GENOMIC DNA]</scope>
    <source>
        <strain evidence="1 2">F0570</strain>
    </source>
</reference>
<dbReference type="AlphaFoldDB" id="A0A0E2LQB3"/>
<evidence type="ECO:0000313" key="1">
    <source>
        <dbReference type="EMBL" id="ERJ65307.1"/>
    </source>
</evidence>